<dbReference type="GO" id="GO:0030145">
    <property type="term" value="F:manganese ion binding"/>
    <property type="evidence" value="ECO:0007669"/>
    <property type="project" value="InterPro"/>
</dbReference>
<dbReference type="SUPFAM" id="SSF53187">
    <property type="entry name" value="Zn-dependent exopeptidases"/>
    <property type="match status" value="1"/>
</dbReference>
<dbReference type="PATRIC" id="fig|1315283.4.peg.2495"/>
<dbReference type="AlphaFoldDB" id="A0A0U2NIL5"/>
<evidence type="ECO:0000256" key="4">
    <source>
        <dbReference type="ARBA" id="ARBA00022801"/>
    </source>
</evidence>
<dbReference type="EMBL" id="CP011034">
    <property type="protein sequence ID" value="ALS33907.1"/>
    <property type="molecule type" value="Genomic_DNA"/>
</dbReference>
<dbReference type="PANTHER" id="PTHR11963:SF48">
    <property type="entry name" value="DIPEPTIDASE B, ISOFORM A"/>
    <property type="match status" value="1"/>
</dbReference>
<evidence type="ECO:0000259" key="6">
    <source>
        <dbReference type="PROSITE" id="PS00631"/>
    </source>
</evidence>
<evidence type="ECO:0000256" key="3">
    <source>
        <dbReference type="ARBA" id="ARBA00022670"/>
    </source>
</evidence>
<organism evidence="7">
    <name type="scientific">Pseudoalteromonas translucida KMM 520</name>
    <dbReference type="NCBI Taxonomy" id="1315283"/>
    <lineage>
        <taxon>Bacteria</taxon>
        <taxon>Pseudomonadati</taxon>
        <taxon>Pseudomonadota</taxon>
        <taxon>Gammaproteobacteria</taxon>
        <taxon>Alteromonadales</taxon>
        <taxon>Pseudoalteromonadaceae</taxon>
        <taxon>Pseudoalteromonas</taxon>
    </lineage>
</organism>
<keyword evidence="3" id="KW-0645">Protease</keyword>
<accession>A0A0U2NIL5</accession>
<dbReference type="CDD" id="cd00433">
    <property type="entry name" value="Peptidase_M17"/>
    <property type="match status" value="1"/>
</dbReference>
<dbReference type="GO" id="GO:0006508">
    <property type="term" value="P:proteolysis"/>
    <property type="evidence" value="ECO:0007669"/>
    <property type="project" value="UniProtKB-KW"/>
</dbReference>
<keyword evidence="2 7" id="KW-0031">Aminopeptidase</keyword>
<dbReference type="Pfam" id="PF00883">
    <property type="entry name" value="Peptidase_M17"/>
    <property type="match status" value="1"/>
</dbReference>
<evidence type="ECO:0000256" key="5">
    <source>
        <dbReference type="ARBA" id="ARBA00023211"/>
    </source>
</evidence>
<dbReference type="Proteomes" id="UP000065261">
    <property type="component" value="Chromosome I"/>
</dbReference>
<keyword evidence="5" id="KW-0464">Manganese</keyword>
<gene>
    <name evidence="7" type="primary">pepA</name>
    <name evidence="7" type="ORF">PTRA_a2862</name>
</gene>
<dbReference type="Gene3D" id="3.40.630.10">
    <property type="entry name" value="Zn peptidases"/>
    <property type="match status" value="1"/>
</dbReference>
<dbReference type="GO" id="GO:0005737">
    <property type="term" value="C:cytoplasm"/>
    <property type="evidence" value="ECO:0007669"/>
    <property type="project" value="InterPro"/>
</dbReference>
<protein>
    <submittedName>
        <fullName evidence="7">Leucyl aminopeptidase</fullName>
    </submittedName>
</protein>
<evidence type="ECO:0000256" key="1">
    <source>
        <dbReference type="ARBA" id="ARBA00009528"/>
    </source>
</evidence>
<evidence type="ECO:0000313" key="8">
    <source>
        <dbReference type="Proteomes" id="UP000065261"/>
    </source>
</evidence>
<dbReference type="PROSITE" id="PS00631">
    <property type="entry name" value="CYTOSOL_AP"/>
    <property type="match status" value="1"/>
</dbReference>
<dbReference type="KEGG" id="ptn:PTRA_a2862"/>
<dbReference type="PANTHER" id="PTHR11963">
    <property type="entry name" value="LEUCINE AMINOPEPTIDASE-RELATED"/>
    <property type="match status" value="1"/>
</dbReference>
<keyword evidence="4" id="KW-0378">Hydrolase</keyword>
<proteinExistence type="inferred from homology"/>
<evidence type="ECO:0000256" key="2">
    <source>
        <dbReference type="ARBA" id="ARBA00022438"/>
    </source>
</evidence>
<dbReference type="InterPro" id="IPR000819">
    <property type="entry name" value="Peptidase_M17_C"/>
</dbReference>
<dbReference type="GO" id="GO:0070006">
    <property type="term" value="F:metalloaminopeptidase activity"/>
    <property type="evidence" value="ECO:0007669"/>
    <property type="project" value="InterPro"/>
</dbReference>
<sequence>MFLTGPLFMAYPKAVVAQPVSASLECNAHDALIIISDDFFQLTNNPLRDAIAAQAKVDSRIGKQVTLLVINNKRVVLAPTGPLNRDYDDVRRYFDAAKLAINEAKASGSVNPAIYLPNINADSRYQYALEVAYLGTCQALWQPLEAREYHGEAIEPITQIGLIDATEQTIKAVNALAAGQYAARDLCGTEPERMAPPRFADYCVDLFKGSNVAVDVIDDLAVIDKNYPMLSTVARASYAVEHHHPRVVKLEYVPEGEVTRTLMFVGKGLVYDTGGADLKVGGHMAGMSRDKGGAASVAGFMKAVADYQPKGVKVIAYLAVVRNSIGSDCFVPDEIITSREGVRVRIGNTDAEGRLAMGDLLSEMKDLAKNQINPTLFTVATLTGHAARAMGPYGAYVENGPARSANISRKLADNGDLWADGAEVSRARREDYDFIKPRTLADDVLSSNNAASAVTARGHQFPMAFLAIVGGLDKHGNDSAQPLPYVHMDIAGSAVEGGDWQHGKPTAASVSSLFASYCL</sequence>
<dbReference type="PRINTS" id="PR00481">
    <property type="entry name" value="LAMNOPPTDASE"/>
</dbReference>
<dbReference type="InterPro" id="IPR011356">
    <property type="entry name" value="Leucine_aapep/pepB"/>
</dbReference>
<comment type="similarity">
    <text evidence="1">Belongs to the peptidase M17 family.</text>
</comment>
<name>A0A0U2NIL5_9GAMM</name>
<evidence type="ECO:0000313" key="7">
    <source>
        <dbReference type="EMBL" id="ALS33907.1"/>
    </source>
</evidence>
<reference evidence="7 8" key="1">
    <citation type="submission" date="2015-03" db="EMBL/GenBank/DDBJ databases">
        <authorList>
            <person name="Murphy D."/>
        </authorList>
    </citation>
    <scope>NUCLEOTIDE SEQUENCE [LARGE SCALE GENOMIC DNA]</scope>
    <source>
        <strain evidence="7 8">KMM 520</strain>
    </source>
</reference>
<feature type="domain" description="Cytosol aminopeptidase" evidence="6">
    <location>
        <begin position="348"/>
        <end position="355"/>
    </location>
</feature>